<dbReference type="AlphaFoldDB" id="A0A9Q3HIZ8"/>
<gene>
    <name evidence="2" type="ORF">O181_046888</name>
</gene>
<reference evidence="2" key="1">
    <citation type="submission" date="2021-03" db="EMBL/GenBank/DDBJ databases">
        <title>Draft genome sequence of rust myrtle Austropuccinia psidii MF-1, a brazilian biotype.</title>
        <authorList>
            <person name="Quecine M.C."/>
            <person name="Pachon D.M.R."/>
            <person name="Bonatelli M.L."/>
            <person name="Correr F.H."/>
            <person name="Franceschini L.M."/>
            <person name="Leite T.F."/>
            <person name="Margarido G.R.A."/>
            <person name="Almeida C.A."/>
            <person name="Ferrarezi J.A."/>
            <person name="Labate C.A."/>
        </authorList>
    </citation>
    <scope>NUCLEOTIDE SEQUENCE</scope>
    <source>
        <strain evidence="2">MF-1</strain>
    </source>
</reference>
<sequence>MEDNATRKKIGRSWYKPPKDNKTSGKPFSKPNKPQDSAPLKFYKCASTSHLASACSKKMRINEIEIERAEDTKEKDDLALHESDYEPSK</sequence>
<feature type="region of interest" description="Disordered" evidence="1">
    <location>
        <begin position="1"/>
        <end position="39"/>
    </location>
</feature>
<organism evidence="2 3">
    <name type="scientific">Austropuccinia psidii MF-1</name>
    <dbReference type="NCBI Taxonomy" id="1389203"/>
    <lineage>
        <taxon>Eukaryota</taxon>
        <taxon>Fungi</taxon>
        <taxon>Dikarya</taxon>
        <taxon>Basidiomycota</taxon>
        <taxon>Pucciniomycotina</taxon>
        <taxon>Pucciniomycetes</taxon>
        <taxon>Pucciniales</taxon>
        <taxon>Sphaerophragmiaceae</taxon>
        <taxon>Austropuccinia</taxon>
    </lineage>
</organism>
<accession>A0A9Q3HIZ8</accession>
<comment type="caution">
    <text evidence="2">The sequence shown here is derived from an EMBL/GenBank/DDBJ whole genome shotgun (WGS) entry which is preliminary data.</text>
</comment>
<keyword evidence="3" id="KW-1185">Reference proteome</keyword>
<proteinExistence type="predicted"/>
<evidence type="ECO:0000313" key="3">
    <source>
        <dbReference type="Proteomes" id="UP000765509"/>
    </source>
</evidence>
<protein>
    <submittedName>
        <fullName evidence="2">Uncharacterized protein</fullName>
    </submittedName>
</protein>
<dbReference type="Proteomes" id="UP000765509">
    <property type="component" value="Unassembled WGS sequence"/>
</dbReference>
<feature type="region of interest" description="Disordered" evidence="1">
    <location>
        <begin position="57"/>
        <end position="89"/>
    </location>
</feature>
<feature type="compositionally biased region" description="Basic and acidic residues" evidence="1">
    <location>
        <begin position="60"/>
        <end position="89"/>
    </location>
</feature>
<evidence type="ECO:0000256" key="1">
    <source>
        <dbReference type="SAM" id="MobiDB-lite"/>
    </source>
</evidence>
<evidence type="ECO:0000313" key="2">
    <source>
        <dbReference type="EMBL" id="MBW0507173.1"/>
    </source>
</evidence>
<name>A0A9Q3HIZ8_9BASI</name>
<dbReference type="EMBL" id="AVOT02019543">
    <property type="protein sequence ID" value="MBW0507173.1"/>
    <property type="molecule type" value="Genomic_DNA"/>
</dbReference>